<feature type="domain" description="RNA polymerase sigma-70 region 2" evidence="6">
    <location>
        <begin position="42"/>
        <end position="99"/>
    </location>
</feature>
<keyword evidence="3" id="KW-0238">DNA-binding</keyword>
<name>A0A0C5VR37_9GAMM</name>
<dbReference type="InterPro" id="IPR013324">
    <property type="entry name" value="RNA_pol_sigma_r3/r4-like"/>
</dbReference>
<dbReference type="HOGENOM" id="CLU_014793_8_1_6"/>
<keyword evidence="9" id="KW-1185">Reference proteome</keyword>
<dbReference type="EMBL" id="CP007142">
    <property type="protein sequence ID" value="AJQ92704.1"/>
    <property type="molecule type" value="Genomic_DNA"/>
</dbReference>
<dbReference type="STRING" id="1445510.YC6258_00654"/>
<feature type="region of interest" description="Disordered" evidence="5">
    <location>
        <begin position="159"/>
        <end position="178"/>
    </location>
</feature>
<dbReference type="PRINTS" id="PR00046">
    <property type="entry name" value="SIGMA70FCT"/>
</dbReference>
<dbReference type="OrthoDB" id="8481770at2"/>
<protein>
    <submittedName>
        <fullName evidence="8">DNA-directed RNA polymerase specialized sigma subunit</fullName>
    </submittedName>
</protein>
<accession>A0A0C5VR37</accession>
<evidence type="ECO:0000256" key="4">
    <source>
        <dbReference type="ARBA" id="ARBA00023163"/>
    </source>
</evidence>
<dbReference type="PANTHER" id="PTHR30385">
    <property type="entry name" value="SIGMA FACTOR F FLAGELLAR"/>
    <property type="match status" value="1"/>
</dbReference>
<keyword evidence="8" id="KW-0240">DNA-directed RNA polymerase</keyword>
<dbReference type="Pfam" id="PF04545">
    <property type="entry name" value="Sigma70_r4"/>
    <property type="match status" value="1"/>
</dbReference>
<sequence length="253" mass="28995">MPATRDTQVERELWQQFTQQRDTGNRHRLMELYRPASVIIAKHLYKLYGTDISELDDYVQEAQLALHDSIERYQPDSGAEFMTYANYRIRGQILNSLKHSSERASFYDYQKKLRKARSQSVLSDLNQDSPSFHNIGESIIRLAYIELVDAIFESDPEASTNAPVINDDDETPVSQNSATPYQSCAIDNIKAKLKSRLQSLPAPQKQIIELHYYGQLGFEEIGQLLGLSKTRISQLHKQAILTLQNSEQTERSV</sequence>
<dbReference type="GO" id="GO:0003677">
    <property type="term" value="F:DNA binding"/>
    <property type="evidence" value="ECO:0007669"/>
    <property type="project" value="UniProtKB-KW"/>
</dbReference>
<keyword evidence="4" id="KW-0804">Transcription</keyword>
<dbReference type="AlphaFoldDB" id="A0A0C5VR37"/>
<keyword evidence="1" id="KW-0805">Transcription regulation</keyword>
<dbReference type="GO" id="GO:0000428">
    <property type="term" value="C:DNA-directed RNA polymerase complex"/>
    <property type="evidence" value="ECO:0007669"/>
    <property type="project" value="UniProtKB-KW"/>
</dbReference>
<gene>
    <name evidence="8" type="ORF">YC6258_00654</name>
</gene>
<dbReference type="InterPro" id="IPR014284">
    <property type="entry name" value="RNA_pol_sigma-70_dom"/>
</dbReference>
<reference evidence="8 9" key="1">
    <citation type="submission" date="2014-01" db="EMBL/GenBank/DDBJ databases">
        <title>Full genme sequencing of cellulolytic bacterium Gynuella sunshinyii YC6258T gen. nov., sp. nov.</title>
        <authorList>
            <person name="Khan H."/>
            <person name="Chung E.J."/>
            <person name="Chung Y.R."/>
        </authorList>
    </citation>
    <scope>NUCLEOTIDE SEQUENCE [LARGE SCALE GENOMIC DNA]</scope>
    <source>
        <strain evidence="8 9">YC6258</strain>
    </source>
</reference>
<evidence type="ECO:0000256" key="3">
    <source>
        <dbReference type="ARBA" id="ARBA00023125"/>
    </source>
</evidence>
<dbReference type="CDD" id="cd06171">
    <property type="entry name" value="Sigma70_r4"/>
    <property type="match status" value="1"/>
</dbReference>
<dbReference type="RefSeq" id="WP_044615702.1">
    <property type="nucleotide sequence ID" value="NZ_CP007142.1"/>
</dbReference>
<evidence type="ECO:0000313" key="9">
    <source>
        <dbReference type="Proteomes" id="UP000032266"/>
    </source>
</evidence>
<dbReference type="KEGG" id="gsn:YC6258_00654"/>
<dbReference type="Gene3D" id="1.20.140.160">
    <property type="match status" value="1"/>
</dbReference>
<evidence type="ECO:0000259" key="6">
    <source>
        <dbReference type="Pfam" id="PF04542"/>
    </source>
</evidence>
<dbReference type="SUPFAM" id="SSF88659">
    <property type="entry name" value="Sigma3 and sigma4 domains of RNA polymerase sigma factors"/>
    <property type="match status" value="1"/>
</dbReference>
<evidence type="ECO:0000256" key="2">
    <source>
        <dbReference type="ARBA" id="ARBA00023082"/>
    </source>
</evidence>
<dbReference type="Proteomes" id="UP000032266">
    <property type="component" value="Chromosome"/>
</dbReference>
<dbReference type="InterPro" id="IPR000943">
    <property type="entry name" value="RNA_pol_sigma70"/>
</dbReference>
<evidence type="ECO:0000256" key="5">
    <source>
        <dbReference type="SAM" id="MobiDB-lite"/>
    </source>
</evidence>
<evidence type="ECO:0000313" key="8">
    <source>
        <dbReference type="EMBL" id="AJQ92704.1"/>
    </source>
</evidence>
<dbReference type="InterPro" id="IPR007630">
    <property type="entry name" value="RNA_pol_sigma70_r4"/>
</dbReference>
<dbReference type="InterPro" id="IPR013325">
    <property type="entry name" value="RNA_pol_sigma_r2"/>
</dbReference>
<proteinExistence type="predicted"/>
<dbReference type="InterPro" id="IPR007627">
    <property type="entry name" value="RNA_pol_sigma70_r2"/>
</dbReference>
<dbReference type="Gene3D" id="1.10.1740.10">
    <property type="match status" value="1"/>
</dbReference>
<evidence type="ECO:0000256" key="1">
    <source>
        <dbReference type="ARBA" id="ARBA00023015"/>
    </source>
</evidence>
<dbReference type="GO" id="GO:0006352">
    <property type="term" value="P:DNA-templated transcription initiation"/>
    <property type="evidence" value="ECO:0007669"/>
    <property type="project" value="InterPro"/>
</dbReference>
<dbReference type="SUPFAM" id="SSF88946">
    <property type="entry name" value="Sigma2 domain of RNA polymerase sigma factors"/>
    <property type="match status" value="1"/>
</dbReference>
<dbReference type="NCBIfam" id="TIGR02937">
    <property type="entry name" value="sigma70-ECF"/>
    <property type="match status" value="1"/>
</dbReference>
<organism evidence="8 9">
    <name type="scientific">Gynuella sunshinyii YC6258</name>
    <dbReference type="NCBI Taxonomy" id="1445510"/>
    <lineage>
        <taxon>Bacteria</taxon>
        <taxon>Pseudomonadati</taxon>
        <taxon>Pseudomonadota</taxon>
        <taxon>Gammaproteobacteria</taxon>
        <taxon>Oceanospirillales</taxon>
        <taxon>Saccharospirillaceae</taxon>
        <taxon>Gynuella</taxon>
    </lineage>
</organism>
<evidence type="ECO:0000259" key="7">
    <source>
        <dbReference type="Pfam" id="PF04545"/>
    </source>
</evidence>
<dbReference type="GO" id="GO:0016987">
    <property type="term" value="F:sigma factor activity"/>
    <property type="evidence" value="ECO:0007669"/>
    <property type="project" value="UniProtKB-KW"/>
</dbReference>
<dbReference type="Pfam" id="PF04542">
    <property type="entry name" value="Sigma70_r2"/>
    <property type="match status" value="1"/>
</dbReference>
<keyword evidence="2" id="KW-0731">Sigma factor</keyword>
<feature type="domain" description="RNA polymerase sigma-70 region 4" evidence="7">
    <location>
        <begin position="197"/>
        <end position="244"/>
    </location>
</feature>